<dbReference type="Pfam" id="PF07282">
    <property type="entry name" value="Cas12f1-like_TNB"/>
    <property type="match status" value="1"/>
</dbReference>
<protein>
    <submittedName>
        <fullName evidence="7">Transposase IS605</fullName>
    </submittedName>
</protein>
<evidence type="ECO:0000256" key="2">
    <source>
        <dbReference type="ARBA" id="ARBA00022578"/>
    </source>
</evidence>
<evidence type="ECO:0000256" key="1">
    <source>
        <dbReference type="ARBA" id="ARBA00008761"/>
    </source>
</evidence>
<dbReference type="InterPro" id="IPR010095">
    <property type="entry name" value="Cas12f1-like_TNB"/>
</dbReference>
<evidence type="ECO:0000313" key="8">
    <source>
        <dbReference type="Proteomes" id="UP000052946"/>
    </source>
</evidence>
<dbReference type="NCBIfam" id="TIGR01766">
    <property type="entry name" value="IS200/IS605 family accessory protein TnpB-like domain"/>
    <property type="match status" value="1"/>
</dbReference>
<reference evidence="7 8" key="2">
    <citation type="journal article" date="2016" name="Genome Announc.">
        <title>Draft Genome Sequence of Oceanobacillus picturae Heshi-B3, Isolated from Fermented Rice Bran in a Traditional Japanese Seafood Dish.</title>
        <authorList>
            <person name="Akuzawa S."/>
            <person name="Nagaoka J."/>
            <person name="Kanekatsu M."/>
            <person name="Kanesaki Y."/>
            <person name="Suzuki T."/>
        </authorList>
    </citation>
    <scope>NUCLEOTIDE SEQUENCE [LARGE SCALE GENOMIC DNA]</scope>
    <source>
        <strain evidence="7 8">Heshi-B3</strain>
    </source>
</reference>
<gene>
    <name evidence="7" type="ORF">OPHB3_2241</name>
</gene>
<dbReference type="NCBIfam" id="NF040570">
    <property type="entry name" value="guided_TnpB"/>
    <property type="match status" value="1"/>
</dbReference>
<dbReference type="RefSeq" id="WP_058950377.1">
    <property type="nucleotide sequence ID" value="NZ_BBXV01000026.1"/>
</dbReference>
<feature type="domain" description="Probable transposase IS891/IS1136/IS1341" evidence="5">
    <location>
        <begin position="242"/>
        <end position="359"/>
    </location>
</feature>
<dbReference type="Proteomes" id="UP000052946">
    <property type="component" value="Unassembled WGS sequence"/>
</dbReference>
<comment type="caution">
    <text evidence="7">The sequence shown here is derived from an EMBL/GenBank/DDBJ whole genome shotgun (WGS) entry which is preliminary data.</text>
</comment>
<dbReference type="InterPro" id="IPR001959">
    <property type="entry name" value="Transposase"/>
</dbReference>
<dbReference type="OrthoDB" id="442799at2"/>
<dbReference type="Pfam" id="PF01385">
    <property type="entry name" value="OrfB_IS605"/>
    <property type="match status" value="1"/>
</dbReference>
<feature type="domain" description="Cas12f1-like TNB" evidence="6">
    <location>
        <begin position="378"/>
        <end position="456"/>
    </location>
</feature>
<dbReference type="AlphaFoldDB" id="A0A0U9H6H3"/>
<evidence type="ECO:0000259" key="6">
    <source>
        <dbReference type="Pfam" id="PF07282"/>
    </source>
</evidence>
<reference evidence="8" key="1">
    <citation type="submission" date="2015-07" db="EMBL/GenBank/DDBJ databases">
        <title>Draft Genome Sequence of Oceanobacillus picturae Heshi-B3 that Was Isolated from Fermented Rice Bran with Aging Salted Mackerel, Which Was Named Heshiko as Traditional Fermented Seafood in Japan.</title>
        <authorList>
            <person name="Akuzawa S."/>
            <person name="Nakagawa J."/>
            <person name="Kanekatsu T."/>
            <person name="Kanesaki Y."/>
            <person name="Suzuki T."/>
        </authorList>
    </citation>
    <scope>NUCLEOTIDE SEQUENCE [LARGE SCALE GENOMIC DNA]</scope>
    <source>
        <strain evidence="8">Heshi-B3</strain>
    </source>
</reference>
<keyword evidence="4" id="KW-0233">DNA recombination</keyword>
<comment type="similarity">
    <text evidence="1">In the C-terminal section; belongs to the transposase 35 family.</text>
</comment>
<accession>A0A0U9H6H3</accession>
<keyword evidence="2" id="KW-0815">Transposition</keyword>
<organism evidence="7 8">
    <name type="scientific">Oceanobacillus picturae</name>
    <dbReference type="NCBI Taxonomy" id="171693"/>
    <lineage>
        <taxon>Bacteria</taxon>
        <taxon>Bacillati</taxon>
        <taxon>Bacillota</taxon>
        <taxon>Bacilli</taxon>
        <taxon>Bacillales</taxon>
        <taxon>Bacillaceae</taxon>
        <taxon>Oceanobacillus</taxon>
    </lineage>
</organism>
<evidence type="ECO:0000256" key="3">
    <source>
        <dbReference type="ARBA" id="ARBA00023125"/>
    </source>
</evidence>
<evidence type="ECO:0000313" key="7">
    <source>
        <dbReference type="EMBL" id="GAQ18302.1"/>
    </source>
</evidence>
<keyword evidence="3" id="KW-0238">DNA-binding</keyword>
<sequence>MATTEKQYKTHQILIKKGHRLFNYFEQATSNAKNMYNTTNFYIRQAYTALKSDKELQPLQHEVLENIQKHLPKMNDVQLAAYLRKAKKEKAKPKEKQKELKCNLFEGPTQEKPFVDYNFLDALFKSMVQNDYRSLPTQSTQAVMKNVFQNWKSFFSSLKDYKKTPSKYKGRPRIPNYSRAKQKEVVFSNQDCVVKDQRFLKFPKTKDRLNIGKLGLTEGKLKQVRVIPRHGQYVVELIMETQPKNEPKADNNKYMAIDLGIDNLATIITNTGHRPVLLKGKKIKSINQLYNKKRAHLYGVLRQGKGAKEGSFSSNALTGLYQKRQRKIKDLFHKASRNIVNLALREDVSTIVIGLNKQWKQETNMSKRNNQFFTSIPHGMLLNMVEYKAVEHGIKVEIREESYTSKVSFLDNDVIPTYGKRTKDKPVFSGKRIKRGLYRSSNGTLLNADVNGACNILRKAFPNALANGIEGLDGSQSINVSTPLSLIVR</sequence>
<dbReference type="EMBL" id="BBXV01000026">
    <property type="protein sequence ID" value="GAQ18302.1"/>
    <property type="molecule type" value="Genomic_DNA"/>
</dbReference>
<evidence type="ECO:0000259" key="5">
    <source>
        <dbReference type="Pfam" id="PF01385"/>
    </source>
</evidence>
<dbReference type="GO" id="GO:0032196">
    <property type="term" value="P:transposition"/>
    <property type="evidence" value="ECO:0007669"/>
    <property type="project" value="UniProtKB-KW"/>
</dbReference>
<proteinExistence type="inferred from homology"/>
<evidence type="ECO:0000256" key="4">
    <source>
        <dbReference type="ARBA" id="ARBA00023172"/>
    </source>
</evidence>
<dbReference type="GO" id="GO:0003677">
    <property type="term" value="F:DNA binding"/>
    <property type="evidence" value="ECO:0007669"/>
    <property type="project" value="UniProtKB-KW"/>
</dbReference>
<dbReference type="GO" id="GO:0006310">
    <property type="term" value="P:DNA recombination"/>
    <property type="evidence" value="ECO:0007669"/>
    <property type="project" value="UniProtKB-KW"/>
</dbReference>
<name>A0A0U9H6H3_9BACI</name>